<dbReference type="PROSITE" id="PS00512">
    <property type="entry name" value="ALPHA_GALACTOSIDASE"/>
    <property type="match status" value="1"/>
</dbReference>
<dbReference type="PIRSF" id="PIRSF005536">
    <property type="entry name" value="Agal"/>
    <property type="match status" value="1"/>
</dbReference>
<dbReference type="Pfam" id="PF16874">
    <property type="entry name" value="Glyco_hydro_36C"/>
    <property type="match status" value="1"/>
</dbReference>
<gene>
    <name evidence="11" type="primary">aga</name>
    <name evidence="11" type="ORF">ERS132416_02267</name>
</gene>
<evidence type="ECO:0000256" key="8">
    <source>
        <dbReference type="SAM" id="MobiDB-lite"/>
    </source>
</evidence>
<dbReference type="FunFam" id="3.20.20.70:FF:000118">
    <property type="entry name" value="Alpha-galactosidase"/>
    <property type="match status" value="1"/>
</dbReference>
<reference evidence="11 12" key="1">
    <citation type="submission" date="2016-02" db="EMBL/GenBank/DDBJ databases">
        <authorList>
            <consortium name="Pathogen Informatics"/>
        </authorList>
    </citation>
    <scope>NUCLEOTIDE SEQUENCE [LARGE SCALE GENOMIC DNA]</scope>
    <source>
        <strain evidence="11 12">LSS54</strain>
    </source>
</reference>
<evidence type="ECO:0000313" key="11">
    <source>
        <dbReference type="EMBL" id="CYV19778.1"/>
    </source>
</evidence>
<dbReference type="EMBL" id="FIHD01000063">
    <property type="protein sequence ID" value="CYV19778.1"/>
    <property type="molecule type" value="Genomic_DNA"/>
</dbReference>
<dbReference type="InterPro" id="IPR050985">
    <property type="entry name" value="Alpha-glycosidase_related"/>
</dbReference>
<evidence type="ECO:0000256" key="4">
    <source>
        <dbReference type="ARBA" id="ARBA00022801"/>
    </source>
</evidence>
<comment type="similarity">
    <text evidence="2">Belongs to the glycosyl hydrolase 36 family.</text>
</comment>
<dbReference type="InterPro" id="IPR002252">
    <property type="entry name" value="Glyco_hydro_36"/>
</dbReference>
<feature type="region of interest" description="Disordered" evidence="8">
    <location>
        <begin position="209"/>
        <end position="231"/>
    </location>
</feature>
<dbReference type="InterPro" id="IPR000111">
    <property type="entry name" value="Glyco_hydro_27/36_CS"/>
</dbReference>
<dbReference type="Gene3D" id="2.70.98.60">
    <property type="entry name" value="alpha-galactosidase from lactobacil brevis"/>
    <property type="match status" value="1"/>
</dbReference>
<dbReference type="PANTHER" id="PTHR43053">
    <property type="entry name" value="GLYCOSIDASE FAMILY 31"/>
    <property type="match status" value="1"/>
</dbReference>
<name>A0A0Z8HMB8_STRSU</name>
<dbReference type="SUPFAM" id="SSF51445">
    <property type="entry name" value="(Trans)glycosidases"/>
    <property type="match status" value="1"/>
</dbReference>
<feature type="domain" description="Glycosyl hydrolase family 36 C-terminal" evidence="9">
    <location>
        <begin position="649"/>
        <end position="725"/>
    </location>
</feature>
<evidence type="ECO:0000256" key="1">
    <source>
        <dbReference type="ARBA" id="ARBA00001255"/>
    </source>
</evidence>
<dbReference type="Proteomes" id="UP000073494">
    <property type="component" value="Unassembled WGS sequence"/>
</dbReference>
<dbReference type="CDD" id="cd14791">
    <property type="entry name" value="GH36"/>
    <property type="match status" value="1"/>
</dbReference>
<evidence type="ECO:0000256" key="5">
    <source>
        <dbReference type="ARBA" id="ARBA00023295"/>
    </source>
</evidence>
<dbReference type="Gene3D" id="2.60.40.1180">
    <property type="entry name" value="Golgi alpha-mannosidase II"/>
    <property type="match status" value="1"/>
</dbReference>
<dbReference type="GO" id="GO:0004557">
    <property type="term" value="F:alpha-galactosidase activity"/>
    <property type="evidence" value="ECO:0007669"/>
    <property type="project" value="UniProtKB-UniRule"/>
</dbReference>
<evidence type="ECO:0000256" key="3">
    <source>
        <dbReference type="ARBA" id="ARBA00012755"/>
    </source>
</evidence>
<dbReference type="InterPro" id="IPR013780">
    <property type="entry name" value="Glyco_hydro_b"/>
</dbReference>
<dbReference type="InterPro" id="IPR013785">
    <property type="entry name" value="Aldolase_TIM"/>
</dbReference>
<dbReference type="RefSeq" id="WP_044773595.1">
    <property type="nucleotide sequence ID" value="NZ_CEFG01000002.1"/>
</dbReference>
<feature type="active site" description="Nucleophile" evidence="7">
    <location>
        <position position="479"/>
    </location>
</feature>
<keyword evidence="4 6" id="KW-0378">Hydrolase</keyword>
<dbReference type="Pfam" id="PF16875">
    <property type="entry name" value="Glyco_hydro_36N"/>
    <property type="match status" value="1"/>
</dbReference>
<organism evidence="11 12">
    <name type="scientific">Streptococcus suis</name>
    <dbReference type="NCBI Taxonomy" id="1307"/>
    <lineage>
        <taxon>Bacteria</taxon>
        <taxon>Bacillati</taxon>
        <taxon>Bacillota</taxon>
        <taxon>Bacilli</taxon>
        <taxon>Lactobacillales</taxon>
        <taxon>Streptococcaceae</taxon>
        <taxon>Streptococcus</taxon>
    </lineage>
</organism>
<dbReference type="Gene3D" id="3.20.20.70">
    <property type="entry name" value="Aldolase class I"/>
    <property type="match status" value="1"/>
</dbReference>
<evidence type="ECO:0000313" key="12">
    <source>
        <dbReference type="Proteomes" id="UP000073494"/>
    </source>
</evidence>
<accession>A0A0Z8HMB8</accession>
<dbReference type="InterPro" id="IPR031705">
    <property type="entry name" value="Glyco_hydro_36_C"/>
</dbReference>
<dbReference type="InterPro" id="IPR038417">
    <property type="entry name" value="Alpga-gal_N_sf"/>
</dbReference>
<dbReference type="Pfam" id="PF02065">
    <property type="entry name" value="Melibiase"/>
    <property type="match status" value="1"/>
</dbReference>
<evidence type="ECO:0000259" key="10">
    <source>
        <dbReference type="Pfam" id="PF16875"/>
    </source>
</evidence>
<feature type="active site" description="Proton donor" evidence="7">
    <location>
        <position position="549"/>
    </location>
</feature>
<dbReference type="PANTHER" id="PTHR43053:SF3">
    <property type="entry name" value="ALPHA-GALACTOSIDASE C-RELATED"/>
    <property type="match status" value="1"/>
</dbReference>
<proteinExistence type="inferred from homology"/>
<evidence type="ECO:0000256" key="6">
    <source>
        <dbReference type="PIRNR" id="PIRNR005536"/>
    </source>
</evidence>
<keyword evidence="5 6" id="KW-0326">Glycosidase</keyword>
<feature type="domain" description="Glycosyl hydrolase family 36 N-terminal" evidence="10">
    <location>
        <begin position="31"/>
        <end position="286"/>
    </location>
</feature>
<evidence type="ECO:0000256" key="7">
    <source>
        <dbReference type="PIRSR" id="PIRSR005536-1"/>
    </source>
</evidence>
<dbReference type="GO" id="GO:0016052">
    <property type="term" value="P:carbohydrate catabolic process"/>
    <property type="evidence" value="ECO:0007669"/>
    <property type="project" value="InterPro"/>
</dbReference>
<dbReference type="InterPro" id="IPR031704">
    <property type="entry name" value="Glyco_hydro_36_N"/>
</dbReference>
<comment type="catalytic activity">
    <reaction evidence="1 6">
        <text>Hydrolysis of terminal, non-reducing alpha-D-galactose residues in alpha-D-galactosides, including galactose oligosaccharides, galactomannans and galactolipids.</text>
        <dbReference type="EC" id="3.2.1.22"/>
    </reaction>
</comment>
<dbReference type="EC" id="3.2.1.22" evidence="3 6"/>
<evidence type="ECO:0000259" key="9">
    <source>
        <dbReference type="Pfam" id="PF16874"/>
    </source>
</evidence>
<dbReference type="InterPro" id="IPR017853">
    <property type="entry name" value="GH"/>
</dbReference>
<dbReference type="PRINTS" id="PR00743">
    <property type="entry name" value="GLHYDRLASE36"/>
</dbReference>
<dbReference type="AlphaFoldDB" id="A0A0Z8HMB8"/>
<sequence>MIQIQFDSEKNYFYIHNPRMTYIIELYQNRHLLHRYWGPHISNFKAWNQAPNQKKTFAAFRDFDNPTESLEYYPHESSLPYQGDYMEPSLEVTLANLSQIVYFDFQSYQIIEGTPELEGLPHARNNQDSPAQTLILTFVDEKAQLTLEHYYTIFQNHDSIVRSYKLLNHGKNPVMINKLMSASFDLPFDHQVLTSFSGSHQAEFQLQKKEIHPGQSMQSTRRGASGPQYPPFLAISSANTDDFSGEVKAMTLIYSGEHAESVERNQYDFVRLQIGLNPDSFSWKLEPNDSFQTPQAVLTYSKDGFNGMSQQFHRFTKDHLVPPQFAHRYAPILVNSWEMTYFDVNHEKMSSLISKAAQLGFEAVVLDDGWFLGRENSRSSLGDWTVDRKKFPDDLHPLIQTCHEHDLQFGIWFEPEMISQRSLLAQEKPHWIVRSKNHAPFYSRHQYCLDLSQTEVQDWLIETLSHFISTYKVDYVKWDMNRHLVEHESQVTVLGSAKEFAHRYMLGLYRIIDTITKRFPDLLIENCSSGGGRLDYGMLYYFPQTWASDNTDGFDRQVIQDGTSYLFHPYQITGHISVTPNHQTQRVTPLQTRLDLASATNMGYELNLLEFSEEEEVVVMEHIKEYKKQRPLIKHGNFYRLQSPFTTNQTAWLFESPDKSHYRLVAFRNIFKASQHHTIIKIPYLDQDADYVDQFGREFSGAELVHSGIHIPFAASDFQSYVLELYRRKN</sequence>
<evidence type="ECO:0000256" key="2">
    <source>
        <dbReference type="ARBA" id="ARBA00006202"/>
    </source>
</evidence>
<protein>
    <recommendedName>
        <fullName evidence="3 6">Alpha-galactosidase</fullName>
        <ecNumber evidence="3 6">3.2.1.22</ecNumber>
    </recommendedName>
</protein>